<evidence type="ECO:0000313" key="2">
    <source>
        <dbReference type="EMBL" id="JAD44905.1"/>
    </source>
</evidence>
<name>A0A0A9A7C9_ARUDO</name>
<reference evidence="2" key="2">
    <citation type="journal article" date="2015" name="Data Brief">
        <title>Shoot transcriptome of the giant reed, Arundo donax.</title>
        <authorList>
            <person name="Barrero R.A."/>
            <person name="Guerrero F.D."/>
            <person name="Moolhuijzen P."/>
            <person name="Goolsby J.A."/>
            <person name="Tidwell J."/>
            <person name="Bellgard S.E."/>
            <person name="Bellgard M.I."/>
        </authorList>
    </citation>
    <scope>NUCLEOTIDE SEQUENCE</scope>
    <source>
        <tissue evidence="2">Shoot tissue taken approximately 20 cm above the soil surface</tissue>
    </source>
</reference>
<feature type="compositionally biased region" description="Polar residues" evidence="1">
    <location>
        <begin position="1"/>
        <end position="18"/>
    </location>
</feature>
<dbReference type="AlphaFoldDB" id="A0A0A9A7C9"/>
<proteinExistence type="predicted"/>
<feature type="region of interest" description="Disordered" evidence="1">
    <location>
        <begin position="1"/>
        <end position="29"/>
    </location>
</feature>
<accession>A0A0A9A7C9</accession>
<evidence type="ECO:0000256" key="1">
    <source>
        <dbReference type="SAM" id="MobiDB-lite"/>
    </source>
</evidence>
<dbReference type="EMBL" id="GBRH01252990">
    <property type="protein sequence ID" value="JAD44905.1"/>
    <property type="molecule type" value="Transcribed_RNA"/>
</dbReference>
<protein>
    <submittedName>
        <fullName evidence="2">Uncharacterized protein</fullName>
    </submittedName>
</protein>
<organism evidence="2">
    <name type="scientific">Arundo donax</name>
    <name type="common">Giant reed</name>
    <name type="synonym">Donax arundinaceus</name>
    <dbReference type="NCBI Taxonomy" id="35708"/>
    <lineage>
        <taxon>Eukaryota</taxon>
        <taxon>Viridiplantae</taxon>
        <taxon>Streptophyta</taxon>
        <taxon>Embryophyta</taxon>
        <taxon>Tracheophyta</taxon>
        <taxon>Spermatophyta</taxon>
        <taxon>Magnoliopsida</taxon>
        <taxon>Liliopsida</taxon>
        <taxon>Poales</taxon>
        <taxon>Poaceae</taxon>
        <taxon>PACMAD clade</taxon>
        <taxon>Arundinoideae</taxon>
        <taxon>Arundineae</taxon>
        <taxon>Arundo</taxon>
    </lineage>
</organism>
<feature type="compositionally biased region" description="Basic and acidic residues" evidence="1">
    <location>
        <begin position="19"/>
        <end position="29"/>
    </location>
</feature>
<reference evidence="2" key="1">
    <citation type="submission" date="2014-09" db="EMBL/GenBank/DDBJ databases">
        <authorList>
            <person name="Magalhaes I.L.F."/>
            <person name="Oliveira U."/>
            <person name="Santos F.R."/>
            <person name="Vidigal T.H.D.A."/>
            <person name="Brescovit A.D."/>
            <person name="Santos A.J."/>
        </authorList>
    </citation>
    <scope>NUCLEOTIDE SEQUENCE</scope>
    <source>
        <tissue evidence="2">Shoot tissue taken approximately 20 cm above the soil surface</tissue>
    </source>
</reference>
<sequence>MRSNTANLNRNCTKIQQTQEKERNQESKM</sequence>